<reference evidence="2 3" key="1">
    <citation type="submission" date="2013-10" db="EMBL/GenBank/DDBJ databases">
        <title>Whole Genome Shotgun Sequence of Photorhabdus temperata J3.</title>
        <authorList>
            <person name="Park G.-S."/>
            <person name="Hong S.-J."/>
            <person name="Shin J.-H."/>
        </authorList>
    </citation>
    <scope>NUCLEOTIDE SEQUENCE [LARGE SCALE GENOMIC DNA]</scope>
    <source>
        <strain evidence="2 3">J3</strain>
    </source>
</reference>
<dbReference type="InterPro" id="IPR036397">
    <property type="entry name" value="RNaseH_sf"/>
</dbReference>
<dbReference type="InterPro" id="IPR038717">
    <property type="entry name" value="Tc1-like_DDE_dom"/>
</dbReference>
<accession>U7QX37</accession>
<dbReference type="PATRIC" id="fig|1389415.4.peg.4240"/>
<dbReference type="EMBL" id="AXDT01000227">
    <property type="protein sequence ID" value="ERT11096.1"/>
    <property type="molecule type" value="Genomic_DNA"/>
</dbReference>
<protein>
    <recommendedName>
        <fullName evidence="1">Tc1-like transposase DDE domain-containing protein</fullName>
    </recommendedName>
</protein>
<proteinExistence type="predicted"/>
<dbReference type="Pfam" id="PF13358">
    <property type="entry name" value="DDE_3"/>
    <property type="match status" value="1"/>
</dbReference>
<feature type="domain" description="Tc1-like transposase DDE" evidence="1">
    <location>
        <begin position="4"/>
        <end position="55"/>
    </location>
</feature>
<keyword evidence="3" id="KW-1185">Reference proteome</keyword>
<comment type="caution">
    <text evidence="2">The sequence shown here is derived from an EMBL/GenBank/DDBJ whole genome shotgun (WGS) entry which is preliminary data.</text>
</comment>
<evidence type="ECO:0000313" key="2">
    <source>
        <dbReference type="EMBL" id="ERT11096.1"/>
    </source>
</evidence>
<dbReference type="Gene3D" id="3.30.420.10">
    <property type="entry name" value="Ribonuclease H-like superfamily/Ribonuclease H"/>
    <property type="match status" value="1"/>
</dbReference>
<organism evidence="2 3">
    <name type="scientific">Photorhabdus temperata J3</name>
    <dbReference type="NCBI Taxonomy" id="1389415"/>
    <lineage>
        <taxon>Bacteria</taxon>
        <taxon>Pseudomonadati</taxon>
        <taxon>Pseudomonadota</taxon>
        <taxon>Gammaproteobacteria</taxon>
        <taxon>Enterobacterales</taxon>
        <taxon>Morganellaceae</taxon>
        <taxon>Photorhabdus</taxon>
    </lineage>
</organism>
<name>U7QX37_PHOTE</name>
<sequence>MNCQYTHAESITLILDNYGIHKSWKIRALFKQNPKFNLLFLPVYSPWLNKIERLW</sequence>
<evidence type="ECO:0000313" key="3">
    <source>
        <dbReference type="Proteomes" id="UP000017133"/>
    </source>
</evidence>
<dbReference type="GO" id="GO:0003676">
    <property type="term" value="F:nucleic acid binding"/>
    <property type="evidence" value="ECO:0007669"/>
    <property type="project" value="InterPro"/>
</dbReference>
<dbReference type="AlphaFoldDB" id="U7QX37"/>
<gene>
    <name evidence="2" type="ORF">O185_21195</name>
</gene>
<dbReference type="Proteomes" id="UP000017133">
    <property type="component" value="Unassembled WGS sequence"/>
</dbReference>
<evidence type="ECO:0000259" key="1">
    <source>
        <dbReference type="Pfam" id="PF13358"/>
    </source>
</evidence>